<dbReference type="VEuPathDB" id="FungiDB:MFRU_007g02910"/>
<evidence type="ECO:0008006" key="4">
    <source>
        <dbReference type="Google" id="ProtNLM"/>
    </source>
</evidence>
<protein>
    <recommendedName>
        <fullName evidence="4">Cytochrome P450</fullName>
    </recommendedName>
</protein>
<dbReference type="Proteomes" id="UP000322873">
    <property type="component" value="Unassembled WGS sequence"/>
</dbReference>
<dbReference type="GO" id="GO:0016705">
    <property type="term" value="F:oxidoreductase activity, acting on paired donors, with incorporation or reduction of molecular oxygen"/>
    <property type="evidence" value="ECO:0007669"/>
    <property type="project" value="InterPro"/>
</dbReference>
<dbReference type="GO" id="GO:0005506">
    <property type="term" value="F:iron ion binding"/>
    <property type="evidence" value="ECO:0007669"/>
    <property type="project" value="InterPro"/>
</dbReference>
<dbReference type="GO" id="GO:0020037">
    <property type="term" value="F:heme binding"/>
    <property type="evidence" value="ECO:0007669"/>
    <property type="project" value="InterPro"/>
</dbReference>
<accession>A0A5M9JF11</accession>
<keyword evidence="3" id="KW-1185">Reference proteome</keyword>
<dbReference type="SUPFAM" id="SSF48264">
    <property type="entry name" value="Cytochrome P450"/>
    <property type="match status" value="1"/>
</dbReference>
<proteinExistence type="predicted"/>
<dbReference type="InterPro" id="IPR036396">
    <property type="entry name" value="Cyt_P450_sf"/>
</dbReference>
<sequence>MFIAKSENRLFTFEEIRRAKIPYLDAVIEEMLRINAVTVTREAMCNTTILGYPIKKGTQVFFVSNGPGFLSPSIPIDDSKRSETSRAAKLNGTWNESQDLTLFDPERWLVRKNHGEGVWNLTLILMELQGHSLYLAWVLALAGEEDWHT</sequence>
<dbReference type="GO" id="GO:0004497">
    <property type="term" value="F:monooxygenase activity"/>
    <property type="evidence" value="ECO:0007669"/>
    <property type="project" value="InterPro"/>
</dbReference>
<keyword evidence="1" id="KW-0843">Virulence</keyword>
<dbReference type="InterPro" id="IPR001128">
    <property type="entry name" value="Cyt_P450"/>
</dbReference>
<evidence type="ECO:0000313" key="3">
    <source>
        <dbReference type="Proteomes" id="UP000322873"/>
    </source>
</evidence>
<dbReference type="Gene3D" id="1.10.630.10">
    <property type="entry name" value="Cytochrome P450"/>
    <property type="match status" value="1"/>
</dbReference>
<dbReference type="AlphaFoldDB" id="A0A5M9JF11"/>
<gene>
    <name evidence="2" type="ORF">EYC84_010280</name>
</gene>
<organism evidence="2 3">
    <name type="scientific">Monilinia fructicola</name>
    <name type="common">Brown rot fungus</name>
    <name type="synonym">Ciboria fructicola</name>
    <dbReference type="NCBI Taxonomy" id="38448"/>
    <lineage>
        <taxon>Eukaryota</taxon>
        <taxon>Fungi</taxon>
        <taxon>Dikarya</taxon>
        <taxon>Ascomycota</taxon>
        <taxon>Pezizomycotina</taxon>
        <taxon>Leotiomycetes</taxon>
        <taxon>Helotiales</taxon>
        <taxon>Sclerotiniaceae</taxon>
        <taxon>Monilinia</taxon>
    </lineage>
</organism>
<dbReference type="Pfam" id="PF00067">
    <property type="entry name" value="p450"/>
    <property type="match status" value="1"/>
</dbReference>
<evidence type="ECO:0000256" key="1">
    <source>
        <dbReference type="ARBA" id="ARBA00023026"/>
    </source>
</evidence>
<name>A0A5M9JF11_MONFR</name>
<dbReference type="EMBL" id="VICG01000011">
    <property type="protein sequence ID" value="KAA8567240.1"/>
    <property type="molecule type" value="Genomic_DNA"/>
</dbReference>
<evidence type="ECO:0000313" key="2">
    <source>
        <dbReference type="EMBL" id="KAA8567240.1"/>
    </source>
</evidence>
<reference evidence="2 3" key="1">
    <citation type="submission" date="2019-06" db="EMBL/GenBank/DDBJ databases">
        <title>Genome Sequence of the Brown Rot Fungal Pathogen Monilinia fructicola.</title>
        <authorList>
            <person name="De Miccolis Angelini R.M."/>
            <person name="Landi L."/>
            <person name="Abate D."/>
            <person name="Pollastro S."/>
            <person name="Romanazzi G."/>
            <person name="Faretra F."/>
        </authorList>
    </citation>
    <scope>NUCLEOTIDE SEQUENCE [LARGE SCALE GENOMIC DNA]</scope>
    <source>
        <strain evidence="2 3">Mfrc123</strain>
    </source>
</reference>
<comment type="caution">
    <text evidence="2">The sequence shown here is derived from an EMBL/GenBank/DDBJ whole genome shotgun (WGS) entry which is preliminary data.</text>
</comment>